<dbReference type="RefSeq" id="WP_109716790.1">
    <property type="nucleotide sequence ID" value="NZ_CP193924.1"/>
</dbReference>
<evidence type="ECO:0000313" key="2">
    <source>
        <dbReference type="Proteomes" id="UP000245981"/>
    </source>
</evidence>
<dbReference type="Proteomes" id="UP000245981">
    <property type="component" value="Unassembled WGS sequence"/>
</dbReference>
<dbReference type="PANTHER" id="PTHR30632:SF0">
    <property type="entry name" value="SULFATE-BINDING PROTEIN"/>
    <property type="match status" value="1"/>
</dbReference>
<accession>A0A2V2BM86</accession>
<dbReference type="OrthoDB" id="516817at2"/>
<dbReference type="STRING" id="574096.HA38_01640"/>
<comment type="caution">
    <text evidence="1">The sequence shown here is derived from an EMBL/GenBank/DDBJ whole genome shotgun (WGS) entry which is preliminary data.</text>
</comment>
<evidence type="ECO:0000313" key="1">
    <source>
        <dbReference type="EMBL" id="PWK99720.1"/>
    </source>
</evidence>
<sequence>MKTLHVLAAGSLRDVWKALIATFNIQSGLMADTQYGPAGLLRQRIEQGDVCDLFVSANLQHPARLLLQGLAQDTGHFTNNTLCLTVKRDCVRAGDDWLSLLRRNDLRLAISTPHCDPSGDYAWQLFDNIEQRHPGCGDFLRRRAIAMVGGPDSLPVPDGELAAKWLIDTGRADLFIGYASYASRLNPHSQCLVLTIPPDYNVQAKYGWATLSAAARPLAAFLRSDEAQRILRQHGFLPLGFKMPL</sequence>
<dbReference type="GO" id="GO:0030973">
    <property type="term" value="F:molybdate ion binding"/>
    <property type="evidence" value="ECO:0007669"/>
    <property type="project" value="TreeGrafter"/>
</dbReference>
<reference evidence="1 2" key="1">
    <citation type="submission" date="2018-05" db="EMBL/GenBank/DDBJ databases">
        <title>Genomic Encyclopedia of Type Strains, Phase IV (KMG-V): Genome sequencing to study the core and pangenomes of soil and plant-associated prokaryotes.</title>
        <authorList>
            <person name="Whitman W."/>
        </authorList>
    </citation>
    <scope>NUCLEOTIDE SEQUENCE [LARGE SCALE GENOMIC DNA]</scope>
    <source>
        <strain evidence="1 2">PNA 200-10</strain>
    </source>
</reference>
<dbReference type="Gene3D" id="3.40.190.10">
    <property type="entry name" value="Periplasmic binding protein-like II"/>
    <property type="match status" value="2"/>
</dbReference>
<proteinExistence type="predicted"/>
<protein>
    <submittedName>
        <fullName evidence="1">Molybdate transport system substrate-binding protein</fullName>
    </submittedName>
</protein>
<name>A0A2V2BM86_9GAMM</name>
<dbReference type="Pfam" id="PF13531">
    <property type="entry name" value="SBP_bac_11"/>
    <property type="match status" value="1"/>
</dbReference>
<dbReference type="InterPro" id="IPR050682">
    <property type="entry name" value="ModA/WtpA"/>
</dbReference>
<gene>
    <name evidence="1" type="ORF">C7431_102539</name>
</gene>
<organism evidence="1 2">
    <name type="scientific">Pantoea allii</name>
    <dbReference type="NCBI Taxonomy" id="574096"/>
    <lineage>
        <taxon>Bacteria</taxon>
        <taxon>Pseudomonadati</taxon>
        <taxon>Pseudomonadota</taxon>
        <taxon>Gammaproteobacteria</taxon>
        <taxon>Enterobacterales</taxon>
        <taxon>Erwiniaceae</taxon>
        <taxon>Pantoea</taxon>
    </lineage>
</organism>
<dbReference type="GO" id="GO:0015689">
    <property type="term" value="P:molybdate ion transport"/>
    <property type="evidence" value="ECO:0007669"/>
    <property type="project" value="TreeGrafter"/>
</dbReference>
<dbReference type="AlphaFoldDB" id="A0A2V2BM86"/>
<dbReference type="SUPFAM" id="SSF53850">
    <property type="entry name" value="Periplasmic binding protein-like II"/>
    <property type="match status" value="1"/>
</dbReference>
<dbReference type="EMBL" id="QGHF01000002">
    <property type="protein sequence ID" value="PWK99720.1"/>
    <property type="molecule type" value="Genomic_DNA"/>
</dbReference>
<dbReference type="PANTHER" id="PTHR30632">
    <property type="entry name" value="MOLYBDATE-BINDING PERIPLASMIC PROTEIN"/>
    <property type="match status" value="1"/>
</dbReference>